<organism evidence="1 2">
    <name type="scientific">Cetraspora pellucida</name>
    <dbReference type="NCBI Taxonomy" id="1433469"/>
    <lineage>
        <taxon>Eukaryota</taxon>
        <taxon>Fungi</taxon>
        <taxon>Fungi incertae sedis</taxon>
        <taxon>Mucoromycota</taxon>
        <taxon>Glomeromycotina</taxon>
        <taxon>Glomeromycetes</taxon>
        <taxon>Diversisporales</taxon>
        <taxon>Gigasporaceae</taxon>
        <taxon>Cetraspora</taxon>
    </lineage>
</organism>
<keyword evidence="2" id="KW-1185">Reference proteome</keyword>
<name>A0ACA9N286_9GLOM</name>
<protein>
    <submittedName>
        <fullName evidence="1">6245_t:CDS:1</fullName>
    </submittedName>
</protein>
<evidence type="ECO:0000313" key="1">
    <source>
        <dbReference type="EMBL" id="CAG8624206.1"/>
    </source>
</evidence>
<dbReference type="Proteomes" id="UP000789366">
    <property type="component" value="Unassembled WGS sequence"/>
</dbReference>
<proteinExistence type="predicted"/>
<feature type="non-terminal residue" evidence="1">
    <location>
        <position position="1"/>
    </location>
</feature>
<dbReference type="EMBL" id="CAJVPW010011293">
    <property type="protein sequence ID" value="CAG8624206.1"/>
    <property type="molecule type" value="Genomic_DNA"/>
</dbReference>
<accession>A0ACA9N286</accession>
<feature type="non-terminal residue" evidence="1">
    <location>
        <position position="661"/>
    </location>
</feature>
<reference evidence="1" key="1">
    <citation type="submission" date="2021-06" db="EMBL/GenBank/DDBJ databases">
        <authorList>
            <person name="Kallberg Y."/>
            <person name="Tangrot J."/>
            <person name="Rosling A."/>
        </authorList>
    </citation>
    <scope>NUCLEOTIDE SEQUENCE</scope>
    <source>
        <strain evidence="1">28 12/20/2015</strain>
    </source>
</reference>
<comment type="caution">
    <text evidence="1">The sequence shown here is derived from an EMBL/GenBank/DDBJ whole genome shotgun (WGS) entry which is preliminary data.</text>
</comment>
<evidence type="ECO:0000313" key="2">
    <source>
        <dbReference type="Proteomes" id="UP000789366"/>
    </source>
</evidence>
<sequence length="661" mass="75983">MEDVDLQSSLSVQSFDESEESNNELPEKPVHKKKKLGHRGGSKKRSWVWKYFESEKVIEIKEESDDIKIEVTYGVCLVLNDSGKNCNTQLRIIGGSTSNLISHLTNTHGITQSGPKLCEDPAQTKIDLFARSGSYPYTKAKNDKLTKALVKFIIQDAQPISLAVSPNFREFIKELDPRFSLPDEKRVKQIIHTLYNKSSEIMRKKLKDSITYCSLTTDLWTSRNRQGYLGVTCSWLDSDFKIYKVLLSLTYVRYPHTANVIQEKLEEVIENWGLTGKVYSITTDNGANMKAAINKMSNIVRIPCSAHTLQLVVGKGLMPVEVLVAHAKRLINFFMAPKQNERLEDAQKTLRISDNDIITKTSMYLHAKMDVSTRWNLSFLAWERLLLIKDAINIVLATLSVSSASEARKDARRLKEIQLTDNEWDLMRDIVNILSLFFEVTELLGGSEYVTFSYMIPSILGLMDKLDCSTDHLDESNNINFEMPDLVFDNNIGFVDAQEEEEGGPKGRKIKINTPIDVTNMQHKIKNALYNALLHYWDFSDEELFLAYLLDLRFKKLRFATSTQQLQAKAALREKYNNIKSLQSSLTLTNQPLDFNEQLSAENNQRERQIYQKTFIKSLFMQNTVDEPIDEISHYLSLPEIFYNHNPFYWWNTQKTSLPLL</sequence>
<gene>
    <name evidence="1" type="ORF">SPELUC_LOCUS7982</name>
</gene>